<protein>
    <submittedName>
        <fullName evidence="2">Glycosyltransferase involved in cell wall bisynthesis</fullName>
    </submittedName>
</protein>
<dbReference type="EMBL" id="FOLY01000002">
    <property type="protein sequence ID" value="SFC24244.1"/>
    <property type="molecule type" value="Genomic_DNA"/>
</dbReference>
<dbReference type="Gene3D" id="3.40.50.2000">
    <property type="entry name" value="Glycogen Phosphorylase B"/>
    <property type="match status" value="2"/>
</dbReference>
<dbReference type="PANTHER" id="PTHR12526">
    <property type="entry name" value="GLYCOSYLTRANSFERASE"/>
    <property type="match status" value="1"/>
</dbReference>
<organism evidence="2 3">
    <name type="scientific">Kushneria avicenniae</name>
    <dbReference type="NCBI Taxonomy" id="402385"/>
    <lineage>
        <taxon>Bacteria</taxon>
        <taxon>Pseudomonadati</taxon>
        <taxon>Pseudomonadota</taxon>
        <taxon>Gammaproteobacteria</taxon>
        <taxon>Oceanospirillales</taxon>
        <taxon>Halomonadaceae</taxon>
        <taxon>Kushneria</taxon>
    </lineage>
</organism>
<keyword evidence="3" id="KW-1185">Reference proteome</keyword>
<dbReference type="CDD" id="cd03820">
    <property type="entry name" value="GT4_AmsD-like"/>
    <property type="match status" value="1"/>
</dbReference>
<dbReference type="GO" id="GO:1901135">
    <property type="term" value="P:carbohydrate derivative metabolic process"/>
    <property type="evidence" value="ECO:0007669"/>
    <property type="project" value="UniProtKB-ARBA"/>
</dbReference>
<dbReference type="RefSeq" id="WP_090130927.1">
    <property type="nucleotide sequence ID" value="NZ_FOLY01000002.1"/>
</dbReference>
<feature type="domain" description="Glycosyl transferase family 1" evidence="1">
    <location>
        <begin position="185"/>
        <end position="329"/>
    </location>
</feature>
<gene>
    <name evidence="2" type="ORF">SAMN05421848_0727</name>
</gene>
<dbReference type="Pfam" id="PF00534">
    <property type="entry name" value="Glycos_transf_1"/>
    <property type="match status" value="1"/>
</dbReference>
<dbReference type="STRING" id="402385.SAMN05421848_0727"/>
<dbReference type="OrthoDB" id="9792269at2"/>
<proteinExistence type="predicted"/>
<evidence type="ECO:0000313" key="2">
    <source>
        <dbReference type="EMBL" id="SFC24244.1"/>
    </source>
</evidence>
<dbReference type="GO" id="GO:0016757">
    <property type="term" value="F:glycosyltransferase activity"/>
    <property type="evidence" value="ECO:0007669"/>
    <property type="project" value="InterPro"/>
</dbReference>
<evidence type="ECO:0000313" key="3">
    <source>
        <dbReference type="Proteomes" id="UP000199046"/>
    </source>
</evidence>
<dbReference type="SUPFAM" id="SSF53756">
    <property type="entry name" value="UDP-Glycosyltransferase/glycogen phosphorylase"/>
    <property type="match status" value="1"/>
</dbReference>
<dbReference type="Proteomes" id="UP000199046">
    <property type="component" value="Unassembled WGS sequence"/>
</dbReference>
<dbReference type="InterPro" id="IPR001296">
    <property type="entry name" value="Glyco_trans_1"/>
</dbReference>
<keyword evidence="2" id="KW-0808">Transferase</keyword>
<evidence type="ECO:0000259" key="1">
    <source>
        <dbReference type="Pfam" id="PF00534"/>
    </source>
</evidence>
<accession>A0A1I1HJT7</accession>
<sequence length="364" mass="41264">MNNVAGKKIHVVIDNITTGGGIERVCSVILPLLAKESRVKVIGLLDSDKNTTYDFPEIEIVPLNSNNLSGQFGYLKLLSKAFSIIKKDRPDIVLYPSMGRLTVFAAPFILKDRFSSRHTRHIACEHIAFSSHSGMVLKLKRATLPRYDRVVFLTSRDVDQFNDHSKFLYIPNPSPFTSISEPRAEPSNKVAIGVGRLTYQKGFDLLIPAWKNFIAHHPEWKLVIAGEGEDRNKLESLIREHGLEHHCELLGNSQDIGQLYQNADIMLMPSRFEGLPMSLIEAQYHALPIVAFDCETGPREIITDDEDGYLIPPFDQQKFSEAIERAITPDRYNNLSIAATQSAERFDRNEIIDHWKRLFASIQH</sequence>
<dbReference type="AlphaFoldDB" id="A0A1I1HJT7"/>
<name>A0A1I1HJT7_9GAMM</name>
<reference evidence="3" key="1">
    <citation type="submission" date="2016-10" db="EMBL/GenBank/DDBJ databases">
        <authorList>
            <person name="Varghese N."/>
            <person name="Submissions S."/>
        </authorList>
    </citation>
    <scope>NUCLEOTIDE SEQUENCE [LARGE SCALE GENOMIC DNA]</scope>
    <source>
        <strain evidence="3">DSM 23439</strain>
    </source>
</reference>
<dbReference type="PANTHER" id="PTHR12526:SF630">
    <property type="entry name" value="GLYCOSYLTRANSFERASE"/>
    <property type="match status" value="1"/>
</dbReference>